<dbReference type="PANTHER" id="PTHR35901">
    <property type="entry name" value="RIBONUCLEASE VAPC3"/>
    <property type="match status" value="1"/>
</dbReference>
<dbReference type="AlphaFoldDB" id="A0A923MRT0"/>
<evidence type="ECO:0000259" key="2">
    <source>
        <dbReference type="Pfam" id="PF01850"/>
    </source>
</evidence>
<dbReference type="InterPro" id="IPR044153">
    <property type="entry name" value="PIN_Pae0151-like"/>
</dbReference>
<dbReference type="InterPro" id="IPR029060">
    <property type="entry name" value="PIN-like_dom_sf"/>
</dbReference>
<reference evidence="3" key="1">
    <citation type="submission" date="2020-08" db="EMBL/GenBank/DDBJ databases">
        <title>Ramlibacter sp. USB13 16S ribosomal RNA gene genome sequencing and assembly.</title>
        <authorList>
            <person name="Kang M."/>
        </authorList>
    </citation>
    <scope>NUCLEOTIDE SEQUENCE</scope>
    <source>
        <strain evidence="3">USB13</strain>
    </source>
</reference>
<organism evidence="3 4">
    <name type="scientific">Ramlibacter cellulosilyticus</name>
    <dbReference type="NCBI Taxonomy" id="2764187"/>
    <lineage>
        <taxon>Bacteria</taxon>
        <taxon>Pseudomonadati</taxon>
        <taxon>Pseudomonadota</taxon>
        <taxon>Betaproteobacteria</taxon>
        <taxon>Burkholderiales</taxon>
        <taxon>Comamonadaceae</taxon>
        <taxon>Ramlibacter</taxon>
    </lineage>
</organism>
<keyword evidence="1" id="KW-0460">Magnesium</keyword>
<comment type="caution">
    <text evidence="3">The sequence shown here is derived from an EMBL/GenBank/DDBJ whole genome shotgun (WGS) entry which is preliminary data.</text>
</comment>
<keyword evidence="4" id="KW-1185">Reference proteome</keyword>
<dbReference type="EMBL" id="JACORT010000002">
    <property type="protein sequence ID" value="MBC5782647.1"/>
    <property type="molecule type" value="Genomic_DNA"/>
</dbReference>
<protein>
    <submittedName>
        <fullName evidence="3">Type II toxin-antitoxin system VapC family toxin</fullName>
    </submittedName>
</protein>
<name>A0A923MRT0_9BURK</name>
<proteinExistence type="predicted"/>
<evidence type="ECO:0000313" key="3">
    <source>
        <dbReference type="EMBL" id="MBC5782647.1"/>
    </source>
</evidence>
<dbReference type="Gene3D" id="3.40.50.1010">
    <property type="entry name" value="5'-nuclease"/>
    <property type="match status" value="1"/>
</dbReference>
<dbReference type="SUPFAM" id="SSF88723">
    <property type="entry name" value="PIN domain-like"/>
    <property type="match status" value="1"/>
</dbReference>
<sequence length="115" mass="12530">MAVLFHEPQRSDALHALAGKALHAPFLLDHEIANVAVKKTRGGQSRALIGDALREYLEHDIELHRSDVQAQYALAVRYGLSAYDAAYLWLAGVLQASLATFDAKLAKAAREHLAG</sequence>
<dbReference type="PANTHER" id="PTHR35901:SF1">
    <property type="entry name" value="EXONUCLEASE VAPC9"/>
    <property type="match status" value="1"/>
</dbReference>
<gene>
    <name evidence="3" type="ORF">H8N03_06795</name>
</gene>
<dbReference type="InterPro" id="IPR002716">
    <property type="entry name" value="PIN_dom"/>
</dbReference>
<dbReference type="CDD" id="cd09873">
    <property type="entry name" value="PIN_Pae0151-like"/>
    <property type="match status" value="1"/>
</dbReference>
<accession>A0A923MRT0</accession>
<evidence type="ECO:0000313" key="4">
    <source>
        <dbReference type="Proteomes" id="UP000608513"/>
    </source>
</evidence>
<feature type="domain" description="PIN" evidence="2">
    <location>
        <begin position="2"/>
        <end position="110"/>
    </location>
</feature>
<evidence type="ECO:0000256" key="1">
    <source>
        <dbReference type="ARBA" id="ARBA00022842"/>
    </source>
</evidence>
<dbReference type="Pfam" id="PF01850">
    <property type="entry name" value="PIN"/>
    <property type="match status" value="1"/>
</dbReference>
<dbReference type="InterPro" id="IPR051619">
    <property type="entry name" value="TypeII_TA_RNase_PINc/VapC"/>
</dbReference>
<dbReference type="Proteomes" id="UP000608513">
    <property type="component" value="Unassembled WGS sequence"/>
</dbReference>